<feature type="transmembrane region" description="Helical" evidence="2">
    <location>
        <begin position="126"/>
        <end position="144"/>
    </location>
</feature>
<reference evidence="4 5" key="1">
    <citation type="submission" date="2019-10" db="EMBL/GenBank/DDBJ databases">
        <title>Alkaliphilus serpentinus sp. nov. and Alkaliphilus pronyensis sp. nov., two novel anaerobic alkaliphilic species isolated from the serpentinized-hosted hydrothermal field of the Prony Bay (New Caledonia).</title>
        <authorList>
            <person name="Postec A."/>
        </authorList>
    </citation>
    <scope>NUCLEOTIDE SEQUENCE [LARGE SCALE GENOMIC DNA]</scope>
    <source>
        <strain evidence="4 5">LacT</strain>
    </source>
</reference>
<dbReference type="RefSeq" id="WP_151864609.1">
    <property type="nucleotide sequence ID" value="NZ_WBZB01000006.1"/>
</dbReference>
<dbReference type="InterPro" id="IPR037185">
    <property type="entry name" value="EmrE-like"/>
</dbReference>
<evidence type="ECO:0000256" key="2">
    <source>
        <dbReference type="SAM" id="Phobius"/>
    </source>
</evidence>
<feature type="transmembrane region" description="Helical" evidence="2">
    <location>
        <begin position="183"/>
        <end position="203"/>
    </location>
</feature>
<dbReference type="EMBL" id="WBZB01000006">
    <property type="protein sequence ID" value="KAB3532797.1"/>
    <property type="molecule type" value="Genomic_DNA"/>
</dbReference>
<dbReference type="AlphaFoldDB" id="A0A833M974"/>
<protein>
    <submittedName>
        <fullName evidence="4">DMT family transporter</fullName>
    </submittedName>
</protein>
<accession>A0A833M974</accession>
<keyword evidence="5" id="KW-1185">Reference proteome</keyword>
<dbReference type="Proteomes" id="UP000465601">
    <property type="component" value="Unassembled WGS sequence"/>
</dbReference>
<feature type="transmembrane region" description="Helical" evidence="2">
    <location>
        <begin position="38"/>
        <end position="59"/>
    </location>
</feature>
<comment type="caution">
    <text evidence="4">The sequence shown here is derived from an EMBL/GenBank/DDBJ whole genome shotgun (WGS) entry which is preliminary data.</text>
</comment>
<evidence type="ECO:0000313" key="4">
    <source>
        <dbReference type="EMBL" id="KAB3532797.1"/>
    </source>
</evidence>
<keyword evidence="2" id="KW-0472">Membrane</keyword>
<evidence type="ECO:0000313" key="5">
    <source>
        <dbReference type="Proteomes" id="UP000465601"/>
    </source>
</evidence>
<evidence type="ECO:0000256" key="1">
    <source>
        <dbReference type="ARBA" id="ARBA00007362"/>
    </source>
</evidence>
<keyword evidence="2" id="KW-0812">Transmembrane</keyword>
<sequence length="304" mass="33423">MIAIKNYHKGLCFIIFSAMAFGVMPIFAKFAYGGGISAPALLSLRFIMAGLLLFIYLKISKINWRVSYKDLWNLFLLGGVFYSATSIFYFSSIKYIHISLTVLLMYTHPMMVAILSAIFNKERVTLKMVIAMLIAFIGLALILGDSFATRLSSLGITLAIASAISYSLYIFVSSRVVKAVQSIVATAYISVFASFGMLIIGLFQRDLIFKLNKTVIPPLLGLIFICTILAILFFLRGVEILGPTKATIISMFEPVFAAGFSLTLFKEKLTFLQLTGGILVLCGALMVIALKGYDIEDVHESANA</sequence>
<dbReference type="InterPro" id="IPR000620">
    <property type="entry name" value="EamA_dom"/>
</dbReference>
<dbReference type="Pfam" id="PF00892">
    <property type="entry name" value="EamA"/>
    <property type="match status" value="2"/>
</dbReference>
<comment type="similarity">
    <text evidence="1">Belongs to the EamA transporter family.</text>
</comment>
<organism evidence="4 5">
    <name type="scientific">Alkaliphilus serpentinus</name>
    <dbReference type="NCBI Taxonomy" id="1482731"/>
    <lineage>
        <taxon>Bacteria</taxon>
        <taxon>Bacillati</taxon>
        <taxon>Bacillota</taxon>
        <taxon>Clostridia</taxon>
        <taxon>Peptostreptococcales</taxon>
        <taxon>Natronincolaceae</taxon>
        <taxon>Alkaliphilus</taxon>
    </lineage>
</organism>
<name>A0A833M974_9FIRM</name>
<feature type="domain" description="EamA" evidence="3">
    <location>
        <begin position="154"/>
        <end position="288"/>
    </location>
</feature>
<evidence type="ECO:0000259" key="3">
    <source>
        <dbReference type="Pfam" id="PF00892"/>
    </source>
</evidence>
<dbReference type="PANTHER" id="PTHR22911:SF137">
    <property type="entry name" value="SOLUTE CARRIER FAMILY 35 MEMBER G2-RELATED"/>
    <property type="match status" value="1"/>
</dbReference>
<feature type="transmembrane region" description="Helical" evidence="2">
    <location>
        <begin position="150"/>
        <end position="171"/>
    </location>
</feature>
<dbReference type="GO" id="GO:0016020">
    <property type="term" value="C:membrane"/>
    <property type="evidence" value="ECO:0007669"/>
    <property type="project" value="InterPro"/>
</dbReference>
<feature type="domain" description="EamA" evidence="3">
    <location>
        <begin position="9"/>
        <end position="143"/>
    </location>
</feature>
<keyword evidence="2" id="KW-1133">Transmembrane helix</keyword>
<gene>
    <name evidence="4" type="ORF">F8153_01645</name>
</gene>
<dbReference type="PANTHER" id="PTHR22911">
    <property type="entry name" value="ACYL-MALONYL CONDENSING ENZYME-RELATED"/>
    <property type="match status" value="1"/>
</dbReference>
<feature type="transmembrane region" description="Helical" evidence="2">
    <location>
        <begin position="271"/>
        <end position="290"/>
    </location>
</feature>
<feature type="transmembrane region" description="Helical" evidence="2">
    <location>
        <begin position="12"/>
        <end position="32"/>
    </location>
</feature>
<feature type="transmembrane region" description="Helical" evidence="2">
    <location>
        <begin position="71"/>
        <end position="90"/>
    </location>
</feature>
<feature type="transmembrane region" description="Helical" evidence="2">
    <location>
        <begin position="215"/>
        <end position="235"/>
    </location>
</feature>
<proteinExistence type="inferred from homology"/>
<dbReference type="OrthoDB" id="9808556at2"/>
<dbReference type="SUPFAM" id="SSF103481">
    <property type="entry name" value="Multidrug resistance efflux transporter EmrE"/>
    <property type="match status" value="2"/>
</dbReference>
<feature type="transmembrane region" description="Helical" evidence="2">
    <location>
        <begin position="96"/>
        <end position="119"/>
    </location>
</feature>